<name>A0A382YUZ9_9ZZZZ</name>
<protein>
    <submittedName>
        <fullName evidence="1">Uncharacterized protein</fullName>
    </submittedName>
</protein>
<proteinExistence type="predicted"/>
<dbReference type="AlphaFoldDB" id="A0A382YUZ9"/>
<evidence type="ECO:0000313" key="1">
    <source>
        <dbReference type="EMBL" id="SVD86665.1"/>
    </source>
</evidence>
<gene>
    <name evidence="1" type="ORF">METZ01_LOCUS439519</name>
</gene>
<accession>A0A382YUZ9</accession>
<dbReference type="EMBL" id="UINC01178483">
    <property type="protein sequence ID" value="SVD86665.1"/>
    <property type="molecule type" value="Genomic_DNA"/>
</dbReference>
<sequence length="114" mass="13159">VSNRTPLIRMMLLVTFLFFVLIVFSTQLSRNAAININDPIFKKTTILKNQDKAFSVLLHSITVRKKVISAYSHKYDSLITFPFSEKDYKVLQNKLDKLPPNTQDCNSCHKYAGY</sequence>
<organism evidence="1">
    <name type="scientific">marine metagenome</name>
    <dbReference type="NCBI Taxonomy" id="408172"/>
    <lineage>
        <taxon>unclassified sequences</taxon>
        <taxon>metagenomes</taxon>
        <taxon>ecological metagenomes</taxon>
    </lineage>
</organism>
<feature type="non-terminal residue" evidence="1">
    <location>
        <position position="1"/>
    </location>
</feature>
<reference evidence="1" key="1">
    <citation type="submission" date="2018-05" db="EMBL/GenBank/DDBJ databases">
        <authorList>
            <person name="Lanie J.A."/>
            <person name="Ng W.-L."/>
            <person name="Kazmierczak K.M."/>
            <person name="Andrzejewski T.M."/>
            <person name="Davidsen T.M."/>
            <person name="Wayne K.J."/>
            <person name="Tettelin H."/>
            <person name="Glass J.I."/>
            <person name="Rusch D."/>
            <person name="Podicherti R."/>
            <person name="Tsui H.-C.T."/>
            <person name="Winkler M.E."/>
        </authorList>
    </citation>
    <scope>NUCLEOTIDE SEQUENCE</scope>
</reference>